<name>A0A9N8VKM0_9GLOM</name>
<gene>
    <name evidence="2" type="ORF">CPELLU_LOCUS233</name>
</gene>
<feature type="region of interest" description="Disordered" evidence="1">
    <location>
        <begin position="68"/>
        <end position="87"/>
    </location>
</feature>
<comment type="caution">
    <text evidence="2">The sequence shown here is derived from an EMBL/GenBank/DDBJ whole genome shotgun (WGS) entry which is preliminary data.</text>
</comment>
<evidence type="ECO:0000313" key="2">
    <source>
        <dbReference type="EMBL" id="CAG8452816.1"/>
    </source>
</evidence>
<accession>A0A9N8VKM0</accession>
<evidence type="ECO:0000256" key="1">
    <source>
        <dbReference type="SAM" id="MobiDB-lite"/>
    </source>
</evidence>
<reference evidence="2" key="1">
    <citation type="submission" date="2021-06" db="EMBL/GenBank/DDBJ databases">
        <authorList>
            <person name="Kallberg Y."/>
            <person name="Tangrot J."/>
            <person name="Rosling A."/>
        </authorList>
    </citation>
    <scope>NUCLEOTIDE SEQUENCE</scope>
    <source>
        <strain evidence="2">FL966</strain>
    </source>
</reference>
<dbReference type="Proteomes" id="UP000789759">
    <property type="component" value="Unassembled WGS sequence"/>
</dbReference>
<proteinExistence type="predicted"/>
<protein>
    <submittedName>
        <fullName evidence="2">21038_t:CDS:1</fullName>
    </submittedName>
</protein>
<sequence length="132" mass="15188">MKKVCNTRLKTRELRKNIIMKVPIILDSKRGTLLNTFTLGTENITSIDWAEDNFMVLREEVLEISVKDQSSTEKKIAPNTKNDTQAKSYINCDQQTSENRLPLKEIQNNTNNEFTEIINSKKKKKKINVSSA</sequence>
<dbReference type="AlphaFoldDB" id="A0A9N8VKM0"/>
<dbReference type="EMBL" id="CAJVQA010000056">
    <property type="protein sequence ID" value="CAG8452816.1"/>
    <property type="molecule type" value="Genomic_DNA"/>
</dbReference>
<organism evidence="2 3">
    <name type="scientific">Cetraspora pellucida</name>
    <dbReference type="NCBI Taxonomy" id="1433469"/>
    <lineage>
        <taxon>Eukaryota</taxon>
        <taxon>Fungi</taxon>
        <taxon>Fungi incertae sedis</taxon>
        <taxon>Mucoromycota</taxon>
        <taxon>Glomeromycotina</taxon>
        <taxon>Glomeromycetes</taxon>
        <taxon>Diversisporales</taxon>
        <taxon>Gigasporaceae</taxon>
        <taxon>Cetraspora</taxon>
    </lineage>
</organism>
<keyword evidence="3" id="KW-1185">Reference proteome</keyword>
<evidence type="ECO:0000313" key="3">
    <source>
        <dbReference type="Proteomes" id="UP000789759"/>
    </source>
</evidence>